<feature type="compositionally biased region" description="Low complexity" evidence="11">
    <location>
        <begin position="707"/>
        <end position="732"/>
    </location>
</feature>
<dbReference type="STRING" id="5353.A0A1Q3DVM6"/>
<feature type="compositionally biased region" description="Basic and acidic residues" evidence="11">
    <location>
        <begin position="655"/>
        <end position="665"/>
    </location>
</feature>
<dbReference type="InterPro" id="IPR048869">
    <property type="entry name" value="OCRL-1_2_ASH"/>
</dbReference>
<dbReference type="PANTHER" id="PTHR11525:SF0">
    <property type="entry name" value="FARNESYL PYROPHOSPHATE SYNTHASE"/>
    <property type="match status" value="1"/>
</dbReference>
<feature type="transmembrane region" description="Helical" evidence="12">
    <location>
        <begin position="192"/>
        <end position="211"/>
    </location>
</feature>
<dbReference type="Gene3D" id="3.60.10.10">
    <property type="entry name" value="Endonuclease/exonuclease/phosphatase"/>
    <property type="match status" value="1"/>
</dbReference>
<evidence type="ECO:0000259" key="13">
    <source>
        <dbReference type="SMART" id="SM00128"/>
    </source>
</evidence>
<dbReference type="EC" id="2.5.1.10" evidence="2"/>
<dbReference type="GO" id="GO:0046856">
    <property type="term" value="P:phosphatidylinositol dephosphorylation"/>
    <property type="evidence" value="ECO:0007669"/>
    <property type="project" value="InterPro"/>
</dbReference>
<dbReference type="PROSITE" id="PS00444">
    <property type="entry name" value="POLYPRENYL_SYNTHASE_2"/>
    <property type="match status" value="1"/>
</dbReference>
<feature type="region of interest" description="Disordered" evidence="11">
    <location>
        <begin position="938"/>
        <end position="961"/>
    </location>
</feature>
<dbReference type="Gene3D" id="1.10.555.10">
    <property type="entry name" value="Rho GTPase activation protein"/>
    <property type="match status" value="1"/>
</dbReference>
<accession>A0A1Q3DVM6</accession>
<dbReference type="SUPFAM" id="SSF48350">
    <property type="entry name" value="GTPase activation domain, GAP"/>
    <property type="match status" value="1"/>
</dbReference>
<dbReference type="Proteomes" id="UP000188533">
    <property type="component" value="Unassembled WGS sequence"/>
</dbReference>
<feature type="region of interest" description="Disordered" evidence="11">
    <location>
        <begin position="655"/>
        <end position="757"/>
    </location>
</feature>
<dbReference type="InterPro" id="IPR000092">
    <property type="entry name" value="Polyprenyl_synt"/>
</dbReference>
<keyword evidence="15" id="KW-1185">Reference proteome</keyword>
<evidence type="ECO:0000256" key="8">
    <source>
        <dbReference type="ARBA" id="ARBA00032424"/>
    </source>
</evidence>
<dbReference type="Pfam" id="PF00348">
    <property type="entry name" value="polyprenyl_synt"/>
    <property type="match status" value="1"/>
</dbReference>
<evidence type="ECO:0000313" key="15">
    <source>
        <dbReference type="Proteomes" id="UP000188533"/>
    </source>
</evidence>
<dbReference type="EMBL" id="BDGU01000007">
    <property type="protein sequence ID" value="GAV99051.1"/>
    <property type="molecule type" value="Genomic_DNA"/>
</dbReference>
<evidence type="ECO:0000256" key="7">
    <source>
        <dbReference type="ARBA" id="ARBA00032380"/>
    </source>
</evidence>
<evidence type="ECO:0000256" key="1">
    <source>
        <dbReference type="ARBA" id="ARBA00001946"/>
    </source>
</evidence>
<dbReference type="GO" id="GO:0005737">
    <property type="term" value="C:cytoplasm"/>
    <property type="evidence" value="ECO:0007669"/>
    <property type="project" value="TreeGrafter"/>
</dbReference>
<feature type="compositionally biased region" description="Low complexity" evidence="11">
    <location>
        <begin position="672"/>
        <end position="688"/>
    </location>
</feature>
<organism evidence="14 15">
    <name type="scientific">Lentinula edodes</name>
    <name type="common">Shiitake mushroom</name>
    <name type="synonym">Lentinus edodes</name>
    <dbReference type="NCBI Taxonomy" id="5353"/>
    <lineage>
        <taxon>Eukaryota</taxon>
        <taxon>Fungi</taxon>
        <taxon>Dikarya</taxon>
        <taxon>Basidiomycota</taxon>
        <taxon>Agaricomycotina</taxon>
        <taxon>Agaricomycetes</taxon>
        <taxon>Agaricomycetidae</taxon>
        <taxon>Agaricales</taxon>
        <taxon>Marasmiineae</taxon>
        <taxon>Omphalotaceae</taxon>
        <taxon>Lentinula</taxon>
    </lineage>
</organism>
<reference evidence="14 15" key="2">
    <citation type="submission" date="2017-02" db="EMBL/GenBank/DDBJ databases">
        <title>A genome survey and senescence transcriptome analysis in Lentinula edodes.</title>
        <authorList>
            <person name="Sakamoto Y."/>
            <person name="Nakade K."/>
            <person name="Sato S."/>
            <person name="Yoshida Y."/>
            <person name="Miyazaki K."/>
            <person name="Natsume S."/>
            <person name="Konno N."/>
        </authorList>
    </citation>
    <scope>NUCLEOTIDE SEQUENCE [LARGE SCALE GENOMIC DNA]</scope>
    <source>
        <strain evidence="14 15">NBRC 111202</strain>
    </source>
</reference>
<keyword evidence="12" id="KW-0812">Transmembrane</keyword>
<dbReference type="SUPFAM" id="SSF56219">
    <property type="entry name" value="DNase I-like"/>
    <property type="match status" value="1"/>
</dbReference>
<dbReference type="GO" id="GO:0004161">
    <property type="term" value="F:dimethylallyltranstransferase activity"/>
    <property type="evidence" value="ECO:0007669"/>
    <property type="project" value="UniProtKB-EC"/>
</dbReference>
<dbReference type="SMART" id="SM00128">
    <property type="entry name" value="IPPc"/>
    <property type="match status" value="1"/>
</dbReference>
<dbReference type="InterPro" id="IPR036691">
    <property type="entry name" value="Endo/exonu/phosph_ase_sf"/>
</dbReference>
<dbReference type="SUPFAM" id="SSF48576">
    <property type="entry name" value="Terpenoid synthases"/>
    <property type="match status" value="1"/>
</dbReference>
<dbReference type="CDD" id="cd00685">
    <property type="entry name" value="Trans_IPPS_HT"/>
    <property type="match status" value="1"/>
</dbReference>
<dbReference type="PANTHER" id="PTHR11525">
    <property type="entry name" value="FARNESYL-PYROPHOSPHATE SYNTHETASE"/>
    <property type="match status" value="1"/>
</dbReference>
<dbReference type="GO" id="GO:0045337">
    <property type="term" value="P:farnesyl diphosphate biosynthetic process"/>
    <property type="evidence" value="ECO:0007669"/>
    <property type="project" value="TreeGrafter"/>
</dbReference>
<evidence type="ECO:0000256" key="10">
    <source>
        <dbReference type="ARBA" id="ARBA00032873"/>
    </source>
</evidence>
<dbReference type="Pfam" id="PF22669">
    <property type="entry name" value="Exo_endo_phos2"/>
    <property type="match status" value="2"/>
</dbReference>
<reference evidence="14 15" key="1">
    <citation type="submission" date="2016-08" db="EMBL/GenBank/DDBJ databases">
        <authorList>
            <consortium name="Lentinula edodes genome sequencing consortium"/>
            <person name="Sakamoto Y."/>
            <person name="Nakade K."/>
            <person name="Sato S."/>
            <person name="Yoshida Y."/>
            <person name="Miyazaki K."/>
            <person name="Natsume S."/>
            <person name="Konno N."/>
        </authorList>
    </citation>
    <scope>NUCLEOTIDE SEQUENCE [LARGE SCALE GENOMIC DNA]</scope>
    <source>
        <strain evidence="14 15">NBRC 111202</strain>
    </source>
</reference>
<keyword evidence="4" id="KW-0808">Transferase</keyword>
<dbReference type="InterPro" id="IPR033749">
    <property type="entry name" value="Polyprenyl_synt_CS"/>
</dbReference>
<gene>
    <name evidence="14" type="ORF">LENED_000482</name>
</gene>
<dbReference type="Gene3D" id="1.10.600.10">
    <property type="entry name" value="Farnesyl Diphosphate Synthase"/>
    <property type="match status" value="1"/>
</dbReference>
<evidence type="ECO:0000256" key="6">
    <source>
        <dbReference type="ARBA" id="ARBA00022842"/>
    </source>
</evidence>
<evidence type="ECO:0000256" key="2">
    <source>
        <dbReference type="ARBA" id="ARBA00012439"/>
    </source>
</evidence>
<dbReference type="GO" id="GO:0016791">
    <property type="term" value="F:phosphatase activity"/>
    <property type="evidence" value="ECO:0007669"/>
    <property type="project" value="InterPro"/>
</dbReference>
<feature type="compositionally biased region" description="Polar residues" evidence="11">
    <location>
        <begin position="694"/>
        <end position="706"/>
    </location>
</feature>
<feature type="domain" description="Inositol polyphosphate-related phosphatase" evidence="13">
    <location>
        <begin position="710"/>
        <end position="1120"/>
    </location>
</feature>
<dbReference type="EC" id="2.5.1.1" evidence="3"/>
<comment type="caution">
    <text evidence="14">The sequence shown here is derived from an EMBL/GenBank/DDBJ whole genome shotgun (WGS) entry which is preliminary data.</text>
</comment>
<evidence type="ECO:0000256" key="12">
    <source>
        <dbReference type="SAM" id="Phobius"/>
    </source>
</evidence>
<dbReference type="InterPro" id="IPR008949">
    <property type="entry name" value="Isoprenoid_synthase_dom_sf"/>
</dbReference>
<dbReference type="PROSITE" id="PS00723">
    <property type="entry name" value="POLYPRENYL_SYNTHASE_1"/>
    <property type="match status" value="1"/>
</dbReference>
<evidence type="ECO:0000313" key="14">
    <source>
        <dbReference type="EMBL" id="GAV99051.1"/>
    </source>
</evidence>
<keyword evidence="6" id="KW-0460">Magnesium</keyword>
<evidence type="ECO:0000256" key="4">
    <source>
        <dbReference type="ARBA" id="ARBA00022679"/>
    </source>
</evidence>
<name>A0A1Q3DVM6_LENED</name>
<evidence type="ECO:0000256" key="11">
    <source>
        <dbReference type="SAM" id="MobiDB-lite"/>
    </source>
</evidence>
<feature type="compositionally biased region" description="Polar residues" evidence="11">
    <location>
        <begin position="946"/>
        <end position="961"/>
    </location>
</feature>
<dbReference type="Gene3D" id="2.60.40.10">
    <property type="entry name" value="Immunoglobulins"/>
    <property type="match status" value="1"/>
</dbReference>
<evidence type="ECO:0000256" key="3">
    <source>
        <dbReference type="ARBA" id="ARBA00012833"/>
    </source>
</evidence>
<dbReference type="GO" id="GO:0046872">
    <property type="term" value="F:metal ion binding"/>
    <property type="evidence" value="ECO:0007669"/>
    <property type="project" value="UniProtKB-KW"/>
</dbReference>
<dbReference type="InterPro" id="IPR008936">
    <property type="entry name" value="Rho_GTPase_activation_prot"/>
</dbReference>
<dbReference type="InterPro" id="IPR013783">
    <property type="entry name" value="Ig-like_fold"/>
</dbReference>
<evidence type="ECO:0000256" key="5">
    <source>
        <dbReference type="ARBA" id="ARBA00022723"/>
    </source>
</evidence>
<comment type="cofactor">
    <cofactor evidence="1">
        <name>Mg(2+)</name>
        <dbReference type="ChEBI" id="CHEBI:18420"/>
    </cofactor>
</comment>
<dbReference type="GO" id="GO:0004337">
    <property type="term" value="F:(2E,6E)-farnesyl diphosphate synthase activity"/>
    <property type="evidence" value="ECO:0007669"/>
    <property type="project" value="UniProtKB-EC"/>
</dbReference>
<dbReference type="InterPro" id="IPR000300">
    <property type="entry name" value="IPPc"/>
</dbReference>
<proteinExistence type="predicted"/>
<dbReference type="Pfam" id="PF21310">
    <property type="entry name" value="OCRL-like_ASH"/>
    <property type="match status" value="1"/>
</dbReference>
<keyword evidence="5" id="KW-0479">Metal-binding</keyword>
<keyword evidence="12" id="KW-0472">Membrane</keyword>
<dbReference type="InterPro" id="IPR039702">
    <property type="entry name" value="FPS1-like"/>
</dbReference>
<evidence type="ECO:0000256" key="9">
    <source>
        <dbReference type="ARBA" id="ARBA00032448"/>
    </source>
</evidence>
<protein>
    <recommendedName>
        <fullName evidence="10">(2E,6E)-farnesyl diphosphate synthase</fullName>
        <ecNumber evidence="3">2.5.1.1</ecNumber>
        <ecNumber evidence="2">2.5.1.10</ecNumber>
    </recommendedName>
    <alternativeName>
        <fullName evidence="9">Dimethylallyltranstransferase</fullName>
    </alternativeName>
    <alternativeName>
        <fullName evidence="8">Farnesyl diphosphate synthase</fullName>
    </alternativeName>
    <alternativeName>
        <fullName evidence="7">Geranyltranstransferase</fullName>
    </alternativeName>
</protein>
<sequence length="1464" mass="162677">MASTDKAARRAKFEGAWNAIRDELLTHFKSCGMPQEAQEWYSRNLDYNVPGGKLNRGMSVIDTAEILLGRKLSDEEYLQAAVLGWGVEMLQAFFLVSDDLMDSSITRRGQPCWYRVPKIGFIAMNDSFMLEAAIYHLLKVHFKKEPYYIDLIELFHEVTYQTEMGQLIDLITAPENDIDLNRFSLKKHSLIVIYKTAFYSFYLPVALAMLFCRIPTSYSLPSSPKPIEPYEVAKEILIPLGEYFQVQDDFLDFSGVPAQIGKVGTDIVDNKCSWCINTALAYATPAQRKILDENYGVKPTEEEKEIAKKMAAGKNGEEQGYLEYEEGVFQKLNEMIDNIDEGAQGQQGVLKKQIFISFLGKIYLGIYCFGIFQFGFDNNIPYHHDSIKLLLRPSDEIKFVLECFSLSSSNDDTSQNGSKGHPNLQRQRIVVVITHKEENHGWEEGSVFVLKRKLFSSSTSDQLEIHRVFPVYGEFTITMAQLPQDSNNPQVTDLPRSRFKVTIDSGQTLVGSEPLDLATDNISALKDVLAECRRLKELSEIVPEVNSPTQTYSWLASYATNNNIFIPSLPSSFPDLRDLYQPLSKTNGHIQEREINAEEEDLRLGTFNVNGKMPTQDLAAWVRGGTTTARIESSNGFLPAVKAISPLSLGEVVKDPFDSQRDGEATRSNVKSTSAFSTTSYSSTTSTSALRDPSTASTFSVAQPNHTAFTPLPTTVTTNAPVTSSISSSDPSETFVSTIPESPEVPTIPISKNSDPTGSEPDFDILVLGFEELDLSTEALLYSTSTAREDAWTVAVFAALGEKAEMYEKLASKQLVGMLVMVIVKKSLRSCFSNIMTTSVGAGILGLMGNKGGTAVRLTFSPPTSSLEDLDSALNVASSIEHFQHGIENPGPTVLTFVVSHLAAFDEMVAKRNTDFHELSKRLVFDSSILATSASAGSVSTTNSSQRNSVGPVSSQAVEDTSSAMPGGLAVSQALISVPEKFGVFESDILFWIGDLNYRINISDADVRELLSSESWKDKLEILTHFDQLKTSIREKKAFEIFHEHDIHHLPTYRFGGGIATDSLGYDVKRKPAWTDRILHAYSPLTTKVNQSSYSGHPEITISDHRPVSADFQVDVDLFDKDQLHTTATNLFRQVQGLEDLQERAKAKLSHTSIDMGDICYKRKKTASFTFQTYGKVPLSFRFLPIEMHGELFPSWLSASHTTGLLLPNERIEIVLTAFVDNAIASRLNLGPRDLNCTLIIHTLMGKDHFVAVTAKYQYTCFANKLSRLTQLPGPIRAMKSHNDLLGESKAINAPREIMRLVNWLMSCVHPTEDLFIAEADPEIVDDIREHLDTGNEFPYSHDTREPSIPIAFGGALVELLTSLPEYVVPKELHGRCVAVTDRDEAFETLDAFPPEAVNVWISVTAFLHYVVQGSSLRAKKIAATFAPVFFGFLRDDLTSSSDNTTASVITPLGYQKFIMYFIQ</sequence>
<dbReference type="SFLD" id="SFLDS00005">
    <property type="entry name" value="Isoprenoid_Synthase_Type_I"/>
    <property type="match status" value="1"/>
</dbReference>
<keyword evidence="12" id="KW-1133">Transmembrane helix</keyword>